<dbReference type="PANTHER" id="PTHR30537:SF35">
    <property type="entry name" value="TRANSCRIPTIONAL REGULATORY PROTEIN"/>
    <property type="match status" value="1"/>
</dbReference>
<dbReference type="Gene3D" id="3.40.190.290">
    <property type="match status" value="1"/>
</dbReference>
<dbReference type="InterPro" id="IPR005119">
    <property type="entry name" value="LysR_subst-bd"/>
</dbReference>
<dbReference type="Gene3D" id="1.10.10.10">
    <property type="entry name" value="Winged helix-like DNA-binding domain superfamily/Winged helix DNA-binding domain"/>
    <property type="match status" value="1"/>
</dbReference>
<proteinExistence type="inferred from homology"/>
<dbReference type="Pfam" id="PF00126">
    <property type="entry name" value="HTH_1"/>
    <property type="match status" value="1"/>
</dbReference>
<name>A0A5E4U1C2_9BURK</name>
<dbReference type="GO" id="GO:0043565">
    <property type="term" value="F:sequence-specific DNA binding"/>
    <property type="evidence" value="ECO:0007669"/>
    <property type="project" value="TreeGrafter"/>
</dbReference>
<accession>A0A5E4U1C2</accession>
<dbReference type="PRINTS" id="PR00039">
    <property type="entry name" value="HTHLYSR"/>
</dbReference>
<evidence type="ECO:0000313" key="7">
    <source>
        <dbReference type="Proteomes" id="UP000333828"/>
    </source>
</evidence>
<dbReference type="InterPro" id="IPR036390">
    <property type="entry name" value="WH_DNA-bd_sf"/>
</dbReference>
<dbReference type="InterPro" id="IPR000847">
    <property type="entry name" value="LysR_HTH_N"/>
</dbReference>
<evidence type="ECO:0000256" key="4">
    <source>
        <dbReference type="ARBA" id="ARBA00023163"/>
    </source>
</evidence>
<feature type="domain" description="HTH lysR-type" evidence="5">
    <location>
        <begin position="1"/>
        <end position="59"/>
    </location>
</feature>
<keyword evidence="4" id="KW-0804">Transcription</keyword>
<evidence type="ECO:0000313" key="6">
    <source>
        <dbReference type="EMBL" id="VVD93292.1"/>
    </source>
</evidence>
<dbReference type="CDD" id="cd08422">
    <property type="entry name" value="PBP2_CrgA_like"/>
    <property type="match status" value="1"/>
</dbReference>
<dbReference type="GO" id="GO:0003700">
    <property type="term" value="F:DNA-binding transcription factor activity"/>
    <property type="evidence" value="ECO:0007669"/>
    <property type="project" value="InterPro"/>
</dbReference>
<keyword evidence="2" id="KW-0805">Transcription regulation</keyword>
<comment type="similarity">
    <text evidence="1">Belongs to the LysR transcriptional regulatory family.</text>
</comment>
<organism evidence="6 7">
    <name type="scientific">Pandoraea iniqua</name>
    <dbReference type="NCBI Taxonomy" id="2508288"/>
    <lineage>
        <taxon>Bacteria</taxon>
        <taxon>Pseudomonadati</taxon>
        <taxon>Pseudomonadota</taxon>
        <taxon>Betaproteobacteria</taxon>
        <taxon>Burkholderiales</taxon>
        <taxon>Burkholderiaceae</taxon>
        <taxon>Pandoraea</taxon>
    </lineage>
</organism>
<dbReference type="PANTHER" id="PTHR30537">
    <property type="entry name" value="HTH-TYPE TRANSCRIPTIONAL REGULATOR"/>
    <property type="match status" value="1"/>
</dbReference>
<protein>
    <submittedName>
        <fullName evidence="6">HTH-type transcriptional regulator DmlR</fullName>
    </submittedName>
</protein>
<dbReference type="SUPFAM" id="SSF46785">
    <property type="entry name" value="Winged helix' DNA-binding domain"/>
    <property type="match status" value="1"/>
</dbReference>
<dbReference type="EMBL" id="CABPSI010000002">
    <property type="protein sequence ID" value="VVD93292.1"/>
    <property type="molecule type" value="Genomic_DNA"/>
</dbReference>
<sequence>MDSVENVRAFLAVAEMGSFTAAARRLDVSAPVVTKRVSALEKELHVLLFQRTTRSLTLTASGRDMLGSARDFLAAYERLSERAAVDDRSLGGRLRVKAPASFTNHFLGKLLNEFFLTHPKASLELQLANRAVDPVLENFDFVITGLPVTYDGVEEFPLCPFKRLVYASPGYLALHGTPEHPSELPGHRCLLYSYQSTVRTWTFTDARAGDIQVSVDGGFATNDIDAMHNACVDGMGVAILPRYRANDSVRAGRLVQLLPGFGLPDYWIKVLRPANHHNPKLFHALLDFLVAGLARLEEQGTYL</sequence>
<evidence type="ECO:0000256" key="3">
    <source>
        <dbReference type="ARBA" id="ARBA00023125"/>
    </source>
</evidence>
<evidence type="ECO:0000256" key="2">
    <source>
        <dbReference type="ARBA" id="ARBA00023015"/>
    </source>
</evidence>
<dbReference type="FunFam" id="1.10.10.10:FF:000001">
    <property type="entry name" value="LysR family transcriptional regulator"/>
    <property type="match status" value="1"/>
</dbReference>
<dbReference type="SUPFAM" id="SSF53850">
    <property type="entry name" value="Periplasmic binding protein-like II"/>
    <property type="match status" value="1"/>
</dbReference>
<dbReference type="Pfam" id="PF03466">
    <property type="entry name" value="LysR_substrate"/>
    <property type="match status" value="1"/>
</dbReference>
<dbReference type="AlphaFoldDB" id="A0A5E4U1C2"/>
<gene>
    <name evidence="6" type="primary">dmlR_5</name>
    <name evidence="6" type="ORF">PIN31115_01711</name>
</gene>
<dbReference type="GO" id="GO:0006351">
    <property type="term" value="P:DNA-templated transcription"/>
    <property type="evidence" value="ECO:0007669"/>
    <property type="project" value="TreeGrafter"/>
</dbReference>
<dbReference type="PROSITE" id="PS50931">
    <property type="entry name" value="HTH_LYSR"/>
    <property type="match status" value="1"/>
</dbReference>
<dbReference type="InterPro" id="IPR036388">
    <property type="entry name" value="WH-like_DNA-bd_sf"/>
</dbReference>
<dbReference type="Proteomes" id="UP000333828">
    <property type="component" value="Unassembled WGS sequence"/>
</dbReference>
<evidence type="ECO:0000259" key="5">
    <source>
        <dbReference type="PROSITE" id="PS50931"/>
    </source>
</evidence>
<keyword evidence="3" id="KW-0238">DNA-binding</keyword>
<dbReference type="InterPro" id="IPR058163">
    <property type="entry name" value="LysR-type_TF_proteobact-type"/>
</dbReference>
<evidence type="ECO:0000256" key="1">
    <source>
        <dbReference type="ARBA" id="ARBA00009437"/>
    </source>
</evidence>
<dbReference type="RefSeq" id="WP_150683695.1">
    <property type="nucleotide sequence ID" value="NZ_CABPSF010000002.1"/>
</dbReference>
<reference evidence="6 7" key="1">
    <citation type="submission" date="2019-08" db="EMBL/GenBank/DDBJ databases">
        <authorList>
            <person name="Peeters C."/>
        </authorList>
    </citation>
    <scope>NUCLEOTIDE SEQUENCE [LARGE SCALE GENOMIC DNA]</scope>
    <source>
        <strain evidence="6 7">LMG 31115</strain>
    </source>
</reference>
<keyword evidence="7" id="KW-1185">Reference proteome</keyword>